<comment type="caution">
    <text evidence="1">The sequence shown here is derived from an EMBL/GenBank/DDBJ whole genome shotgun (WGS) entry which is preliminary data.</text>
</comment>
<organism evidence="1 2">
    <name type="scientific">Candidatus Ryanbacteria bacterium RIFCSPHIGHO2_01_FULL_48_27</name>
    <dbReference type="NCBI Taxonomy" id="1802115"/>
    <lineage>
        <taxon>Bacteria</taxon>
        <taxon>Candidatus Ryaniibacteriota</taxon>
    </lineage>
</organism>
<proteinExistence type="predicted"/>
<reference evidence="1 2" key="1">
    <citation type="journal article" date="2016" name="Nat. Commun.">
        <title>Thousands of microbial genomes shed light on interconnected biogeochemical processes in an aquifer system.</title>
        <authorList>
            <person name="Anantharaman K."/>
            <person name="Brown C.T."/>
            <person name="Hug L.A."/>
            <person name="Sharon I."/>
            <person name="Castelle C.J."/>
            <person name="Probst A.J."/>
            <person name="Thomas B.C."/>
            <person name="Singh A."/>
            <person name="Wilkins M.J."/>
            <person name="Karaoz U."/>
            <person name="Brodie E.L."/>
            <person name="Williams K.H."/>
            <person name="Hubbard S.S."/>
            <person name="Banfield J.F."/>
        </authorList>
    </citation>
    <scope>NUCLEOTIDE SEQUENCE [LARGE SCALE GENOMIC DNA]</scope>
</reference>
<dbReference type="STRING" id="1802115.A2756_00940"/>
<dbReference type="EMBL" id="MHNL01000006">
    <property type="protein sequence ID" value="OGZ45565.1"/>
    <property type="molecule type" value="Genomic_DNA"/>
</dbReference>
<protein>
    <submittedName>
        <fullName evidence="1">Uncharacterized protein</fullName>
    </submittedName>
</protein>
<evidence type="ECO:0000313" key="2">
    <source>
        <dbReference type="Proteomes" id="UP000177785"/>
    </source>
</evidence>
<gene>
    <name evidence="1" type="ORF">A2756_00940</name>
</gene>
<name>A0A1G2G5L8_9BACT</name>
<dbReference type="AlphaFoldDB" id="A0A1G2G5L8"/>
<sequence length="127" mass="14314">MINITLQETLNKRVAKSSVSLKIENEGTASDPYAKYDFIVKLETLKLMLQELKRFACFGSVKILVQGGNRLKTDFTLTIHDKQAYEALLRIAKSIEHIATMFVQDHPGIRLELLFEQSVTSTAQKAA</sequence>
<dbReference type="Proteomes" id="UP000177785">
    <property type="component" value="Unassembled WGS sequence"/>
</dbReference>
<evidence type="ECO:0000313" key="1">
    <source>
        <dbReference type="EMBL" id="OGZ45565.1"/>
    </source>
</evidence>
<accession>A0A1G2G5L8</accession>